<dbReference type="Pfam" id="PF01670">
    <property type="entry name" value="Glyco_hydro_12"/>
    <property type="match status" value="1"/>
</dbReference>
<dbReference type="Gene3D" id="2.60.120.180">
    <property type="match status" value="1"/>
</dbReference>
<proteinExistence type="inferred from homology"/>
<dbReference type="PANTHER" id="PTHR34002">
    <property type="entry name" value="BLR1656 PROTEIN"/>
    <property type="match status" value="1"/>
</dbReference>
<feature type="chain" id="PRO_5041381234" evidence="3">
    <location>
        <begin position="20"/>
        <end position="311"/>
    </location>
</feature>
<name>A0AA40AID7_9PEZI</name>
<dbReference type="SUPFAM" id="SSF49899">
    <property type="entry name" value="Concanavalin A-like lectins/glucanases"/>
    <property type="match status" value="1"/>
</dbReference>
<evidence type="ECO:0000256" key="2">
    <source>
        <dbReference type="RuleBase" id="RU361163"/>
    </source>
</evidence>
<dbReference type="InterPro" id="IPR013319">
    <property type="entry name" value="GH11/12"/>
</dbReference>
<organism evidence="4 5">
    <name type="scientific">Lasiosphaeris hirsuta</name>
    <dbReference type="NCBI Taxonomy" id="260670"/>
    <lineage>
        <taxon>Eukaryota</taxon>
        <taxon>Fungi</taxon>
        <taxon>Dikarya</taxon>
        <taxon>Ascomycota</taxon>
        <taxon>Pezizomycotina</taxon>
        <taxon>Sordariomycetes</taxon>
        <taxon>Sordariomycetidae</taxon>
        <taxon>Sordariales</taxon>
        <taxon>Lasiosphaeriaceae</taxon>
        <taxon>Lasiosphaeris</taxon>
    </lineage>
</organism>
<evidence type="ECO:0000256" key="3">
    <source>
        <dbReference type="SAM" id="SignalP"/>
    </source>
</evidence>
<keyword evidence="2" id="KW-0378">Hydrolase</keyword>
<accession>A0AA40AID7</accession>
<dbReference type="PANTHER" id="PTHR34002:SF11">
    <property type="entry name" value="CONCANAVALIN A-LIKE LECTIN_GLUCANASE"/>
    <property type="match status" value="1"/>
</dbReference>
<evidence type="ECO:0000313" key="5">
    <source>
        <dbReference type="Proteomes" id="UP001172102"/>
    </source>
</evidence>
<keyword evidence="2" id="KW-0624">Polysaccharide degradation</keyword>
<protein>
    <submittedName>
        <fullName evidence="4">Concanavalin A-like lectin/glucanase domain-containing protein</fullName>
    </submittedName>
</protein>
<feature type="signal peptide" evidence="3">
    <location>
        <begin position="1"/>
        <end position="19"/>
    </location>
</feature>
<keyword evidence="3" id="KW-0732">Signal</keyword>
<dbReference type="InterPro" id="IPR002594">
    <property type="entry name" value="GH12"/>
</dbReference>
<dbReference type="AlphaFoldDB" id="A0AA40AID7"/>
<keyword evidence="5" id="KW-1185">Reference proteome</keyword>
<keyword evidence="2" id="KW-0326">Glycosidase</keyword>
<dbReference type="InterPro" id="IPR013320">
    <property type="entry name" value="ConA-like_dom_sf"/>
</dbReference>
<evidence type="ECO:0000313" key="4">
    <source>
        <dbReference type="EMBL" id="KAK0716394.1"/>
    </source>
</evidence>
<dbReference type="Proteomes" id="UP001172102">
    <property type="component" value="Unassembled WGS sequence"/>
</dbReference>
<dbReference type="GO" id="GO:0000272">
    <property type="term" value="P:polysaccharide catabolic process"/>
    <property type="evidence" value="ECO:0007669"/>
    <property type="project" value="UniProtKB-KW"/>
</dbReference>
<keyword evidence="2" id="KW-0119">Carbohydrate metabolism</keyword>
<comment type="caution">
    <text evidence="4">The sequence shown here is derived from an EMBL/GenBank/DDBJ whole genome shotgun (WGS) entry which is preliminary data.</text>
</comment>
<comment type="similarity">
    <text evidence="1 2">Belongs to the glycosyl hydrolase 12 (cellulase H) family.</text>
</comment>
<reference evidence="4" key="1">
    <citation type="submission" date="2023-06" db="EMBL/GenBank/DDBJ databases">
        <title>Genome-scale phylogeny and comparative genomics of the fungal order Sordariales.</title>
        <authorList>
            <consortium name="Lawrence Berkeley National Laboratory"/>
            <person name="Hensen N."/>
            <person name="Bonometti L."/>
            <person name="Westerberg I."/>
            <person name="Brannstrom I.O."/>
            <person name="Guillou S."/>
            <person name="Cros-Aarteil S."/>
            <person name="Calhoun S."/>
            <person name="Haridas S."/>
            <person name="Kuo A."/>
            <person name="Mondo S."/>
            <person name="Pangilinan J."/>
            <person name="Riley R."/>
            <person name="Labutti K."/>
            <person name="Andreopoulos B."/>
            <person name="Lipzen A."/>
            <person name="Chen C."/>
            <person name="Yanf M."/>
            <person name="Daum C."/>
            <person name="Ng V."/>
            <person name="Clum A."/>
            <person name="Steindorff A."/>
            <person name="Ohm R."/>
            <person name="Martin F."/>
            <person name="Silar P."/>
            <person name="Natvig D."/>
            <person name="Lalanne C."/>
            <person name="Gautier V."/>
            <person name="Ament-Velasquez S.L."/>
            <person name="Kruys A."/>
            <person name="Hutchinson M.I."/>
            <person name="Powell A.J."/>
            <person name="Barry K."/>
            <person name="Miller A.N."/>
            <person name="Grigoriev I.V."/>
            <person name="Debuchy R."/>
            <person name="Gladieux P."/>
            <person name="Thoren M.H."/>
            <person name="Johannesson H."/>
        </authorList>
    </citation>
    <scope>NUCLEOTIDE SEQUENCE</scope>
    <source>
        <strain evidence="4">SMH4607-1</strain>
    </source>
</reference>
<dbReference type="GO" id="GO:0008810">
    <property type="term" value="F:cellulase activity"/>
    <property type="evidence" value="ECO:0007669"/>
    <property type="project" value="InterPro"/>
</dbReference>
<gene>
    <name evidence="4" type="ORF">B0H67DRAFT_583006</name>
</gene>
<evidence type="ECO:0000256" key="1">
    <source>
        <dbReference type="ARBA" id="ARBA00005519"/>
    </source>
</evidence>
<dbReference type="EMBL" id="JAUKUA010000004">
    <property type="protein sequence ID" value="KAK0716394.1"/>
    <property type="molecule type" value="Genomic_DNA"/>
</dbReference>
<sequence length="311" mass="33517">MKWLARAVVALGASTRVCAATALCGSDCRVPTTQCPTEGTNNTFCANAWNSDGKGYQCLDVGDDEQSFVATFHWTSLPVYIVHSYPHVKLGSPLLPLQFHDIGSLQVNAEWGMNLDAGPTPAPNLTLDTAGLTKTQCRANVALDIWADVDPAKAGNETVAGMEIMVWLGVFGDVQPLGWDKKSHNAPRLKLGDHSFTLFVGSAEAGRSTYTWMPDRNYTSFSHDISPLIQYLWKNKLVPADAYIGTVSFGSESFFASDPIAFTAESLLMNITSESGVPIPVCNSPAGKHQPPSLLSMAVSFLIPLFVLSIC</sequence>